<proteinExistence type="predicted"/>
<accession>L1IZS8</accession>
<feature type="transmembrane region" description="Helical" evidence="6">
    <location>
        <begin position="414"/>
        <end position="433"/>
    </location>
</feature>
<dbReference type="HOGENOM" id="CLU_409091_0_0_1"/>
<dbReference type="Pfam" id="PF00520">
    <property type="entry name" value="Ion_trans"/>
    <property type="match status" value="1"/>
</dbReference>
<protein>
    <recommendedName>
        <fullName evidence="7">Ion transport domain-containing protein</fullName>
    </recommendedName>
</protein>
<feature type="transmembrane region" description="Helical" evidence="6">
    <location>
        <begin position="439"/>
        <end position="460"/>
    </location>
</feature>
<reference evidence="10" key="2">
    <citation type="submission" date="2012-11" db="EMBL/GenBank/DDBJ databases">
        <authorList>
            <person name="Kuo A."/>
            <person name="Curtis B.A."/>
            <person name="Tanifuji G."/>
            <person name="Burki F."/>
            <person name="Gruber A."/>
            <person name="Irimia M."/>
            <person name="Maruyama S."/>
            <person name="Arias M.C."/>
            <person name="Ball S.G."/>
            <person name="Gile G.H."/>
            <person name="Hirakawa Y."/>
            <person name="Hopkins J.F."/>
            <person name="Rensing S.A."/>
            <person name="Schmutz J."/>
            <person name="Symeonidi A."/>
            <person name="Elias M."/>
            <person name="Eveleigh R.J."/>
            <person name="Herman E.K."/>
            <person name="Klute M.J."/>
            <person name="Nakayama T."/>
            <person name="Obornik M."/>
            <person name="Reyes-Prieto A."/>
            <person name="Armbrust E.V."/>
            <person name="Aves S.J."/>
            <person name="Beiko R.G."/>
            <person name="Coutinho P."/>
            <person name="Dacks J.B."/>
            <person name="Durnford D.G."/>
            <person name="Fast N.M."/>
            <person name="Green B.R."/>
            <person name="Grisdale C."/>
            <person name="Hempe F."/>
            <person name="Henrissat B."/>
            <person name="Hoppner M.P."/>
            <person name="Ishida K.-I."/>
            <person name="Kim E."/>
            <person name="Koreny L."/>
            <person name="Kroth P.G."/>
            <person name="Liu Y."/>
            <person name="Malik S.-B."/>
            <person name="Maier U.G."/>
            <person name="McRose D."/>
            <person name="Mock T."/>
            <person name="Neilson J.A."/>
            <person name="Onodera N.T."/>
            <person name="Poole A.M."/>
            <person name="Pritham E.J."/>
            <person name="Richards T.A."/>
            <person name="Rocap G."/>
            <person name="Roy S.W."/>
            <person name="Sarai C."/>
            <person name="Schaack S."/>
            <person name="Shirato S."/>
            <person name="Slamovits C.H."/>
            <person name="Spencer D.F."/>
            <person name="Suzuki S."/>
            <person name="Worden A.Z."/>
            <person name="Zauner S."/>
            <person name="Barry K."/>
            <person name="Bell C."/>
            <person name="Bharti A.K."/>
            <person name="Crow J.A."/>
            <person name="Grimwood J."/>
            <person name="Kramer R."/>
            <person name="Lindquist E."/>
            <person name="Lucas S."/>
            <person name="Salamov A."/>
            <person name="McFadden G.I."/>
            <person name="Lane C.E."/>
            <person name="Keeling P.J."/>
            <person name="Gray M.W."/>
            <person name="Grigoriev I.V."/>
            <person name="Archibald J.M."/>
        </authorList>
    </citation>
    <scope>NUCLEOTIDE SEQUENCE</scope>
    <source>
        <strain evidence="10">CCMP2712</strain>
    </source>
</reference>
<evidence type="ECO:0000256" key="6">
    <source>
        <dbReference type="SAM" id="Phobius"/>
    </source>
</evidence>
<dbReference type="STRING" id="905079.L1IZS8"/>
<comment type="subcellular location">
    <subcellularLocation>
        <location evidence="1">Membrane</location>
        <topology evidence="1">Multi-pass membrane protein</topology>
    </subcellularLocation>
</comment>
<evidence type="ECO:0000313" key="8">
    <source>
        <dbReference type="EMBL" id="EKX41414.1"/>
    </source>
</evidence>
<evidence type="ECO:0000256" key="3">
    <source>
        <dbReference type="ARBA" id="ARBA00022989"/>
    </source>
</evidence>
<sequence>MSWWRDDGTGIMKGEVMVRRENDNKTWSKKVKQDATCWQNLMRGEPSSCRQHSAENGLTDKARHGSAAMERASAADLSPSSAGQIDHVVEGRERRESHNALHRNPSTTGTEPVPMSTWPSRTWRRVFHSQQTVDRYEAFLTCQNLTIHPNGNSRWRTSVKHVIPISTIQSVWTSDSVFYHHLHGKQHHDINMPVEENVFILFMAEHVGNVLCRLYGDNYGIRPRQIVTVTCNNDEDAERWSGAIRRLMERQESLPRPTGALRFWQNRCWEYYNGFSRRWLNCAVLITYFAGNVVEVVFLSYFQTPEEIQRTFTQIYIAFSVFFTFDVCTSLYSCMDCHRVFIYLSDFWNVFDIVMVSLSWASINYVTASSSSNFWTAMPLIRTIRLLKMVDVYRGFGYIVHAIRMAVPEMGSTLLVTVMVYGIFAILVVNLFAADSPRLELIIAFTLLSLVSAVLINNFLLFKGRMAQESCASDSKYIDLQHVAKNPLYQVSLKIIQEDVVGDQSRLTRMAQLISDMWEALRAEDKHWLTYEELKERMKQLDFSPPVVIPRSLPPSFSTFFSSSGREDIIDVRGFELLIRFACTTSEVHRINEFCSSKEKSGDLNVFKLYFLHALNAVVELGSIVRNKEKEEGKGEGEEGLANQMTARELELSERVAQTRQSCQAAEHNERG</sequence>
<dbReference type="Gene3D" id="1.20.120.350">
    <property type="entry name" value="Voltage-gated potassium channels. Chain C"/>
    <property type="match status" value="1"/>
</dbReference>
<dbReference type="eggNOG" id="KOG2301">
    <property type="taxonomic scope" value="Eukaryota"/>
</dbReference>
<feature type="transmembrane region" description="Helical" evidence="6">
    <location>
        <begin position="314"/>
        <end position="335"/>
    </location>
</feature>
<feature type="region of interest" description="Disordered" evidence="5">
    <location>
        <begin position="63"/>
        <end position="118"/>
    </location>
</feature>
<evidence type="ECO:0000256" key="5">
    <source>
        <dbReference type="SAM" id="MobiDB-lite"/>
    </source>
</evidence>
<evidence type="ECO:0000256" key="2">
    <source>
        <dbReference type="ARBA" id="ARBA00022692"/>
    </source>
</evidence>
<dbReference type="AlphaFoldDB" id="L1IZS8"/>
<evidence type="ECO:0000256" key="4">
    <source>
        <dbReference type="ARBA" id="ARBA00023136"/>
    </source>
</evidence>
<dbReference type="PANTHER" id="PTHR10037">
    <property type="entry name" value="VOLTAGE-GATED CATION CHANNEL CALCIUM AND SODIUM"/>
    <property type="match status" value="1"/>
</dbReference>
<dbReference type="EMBL" id="JH993024">
    <property type="protein sequence ID" value="EKX41414.1"/>
    <property type="molecule type" value="Genomic_DNA"/>
</dbReference>
<feature type="region of interest" description="Disordered" evidence="5">
    <location>
        <begin position="629"/>
        <end position="648"/>
    </location>
</feature>
<reference evidence="8 10" key="1">
    <citation type="journal article" date="2012" name="Nature">
        <title>Algal genomes reveal evolutionary mosaicism and the fate of nucleomorphs.</title>
        <authorList>
            <consortium name="DOE Joint Genome Institute"/>
            <person name="Curtis B.A."/>
            <person name="Tanifuji G."/>
            <person name="Burki F."/>
            <person name="Gruber A."/>
            <person name="Irimia M."/>
            <person name="Maruyama S."/>
            <person name="Arias M.C."/>
            <person name="Ball S.G."/>
            <person name="Gile G.H."/>
            <person name="Hirakawa Y."/>
            <person name="Hopkins J.F."/>
            <person name="Kuo A."/>
            <person name="Rensing S.A."/>
            <person name="Schmutz J."/>
            <person name="Symeonidi A."/>
            <person name="Elias M."/>
            <person name="Eveleigh R.J."/>
            <person name="Herman E.K."/>
            <person name="Klute M.J."/>
            <person name="Nakayama T."/>
            <person name="Obornik M."/>
            <person name="Reyes-Prieto A."/>
            <person name="Armbrust E.V."/>
            <person name="Aves S.J."/>
            <person name="Beiko R.G."/>
            <person name="Coutinho P."/>
            <person name="Dacks J.B."/>
            <person name="Durnford D.G."/>
            <person name="Fast N.M."/>
            <person name="Green B.R."/>
            <person name="Grisdale C.J."/>
            <person name="Hempel F."/>
            <person name="Henrissat B."/>
            <person name="Hoppner M.P."/>
            <person name="Ishida K."/>
            <person name="Kim E."/>
            <person name="Koreny L."/>
            <person name="Kroth P.G."/>
            <person name="Liu Y."/>
            <person name="Malik S.B."/>
            <person name="Maier U.G."/>
            <person name="McRose D."/>
            <person name="Mock T."/>
            <person name="Neilson J.A."/>
            <person name="Onodera N.T."/>
            <person name="Poole A.M."/>
            <person name="Pritham E.J."/>
            <person name="Richards T.A."/>
            <person name="Rocap G."/>
            <person name="Roy S.W."/>
            <person name="Sarai C."/>
            <person name="Schaack S."/>
            <person name="Shirato S."/>
            <person name="Slamovits C.H."/>
            <person name="Spencer D.F."/>
            <person name="Suzuki S."/>
            <person name="Worden A.Z."/>
            <person name="Zauner S."/>
            <person name="Barry K."/>
            <person name="Bell C."/>
            <person name="Bharti A.K."/>
            <person name="Crow J.A."/>
            <person name="Grimwood J."/>
            <person name="Kramer R."/>
            <person name="Lindquist E."/>
            <person name="Lucas S."/>
            <person name="Salamov A."/>
            <person name="McFadden G.I."/>
            <person name="Lane C.E."/>
            <person name="Keeling P.J."/>
            <person name="Gray M.W."/>
            <person name="Grigoriev I.V."/>
            <person name="Archibald J.M."/>
        </authorList>
    </citation>
    <scope>NUCLEOTIDE SEQUENCE</scope>
    <source>
        <strain evidence="8 10">CCMP2712</strain>
    </source>
</reference>
<dbReference type="InterPro" id="IPR005821">
    <property type="entry name" value="Ion_trans_dom"/>
</dbReference>
<dbReference type="GO" id="GO:0001518">
    <property type="term" value="C:voltage-gated sodium channel complex"/>
    <property type="evidence" value="ECO:0007669"/>
    <property type="project" value="TreeGrafter"/>
</dbReference>
<dbReference type="SUPFAM" id="SSF81324">
    <property type="entry name" value="Voltage-gated potassium channels"/>
    <property type="match status" value="1"/>
</dbReference>
<dbReference type="EnsemblProtists" id="EKX41414">
    <property type="protein sequence ID" value="EKX41414"/>
    <property type="gene ID" value="GUITHDRAFT_142096"/>
</dbReference>
<reference evidence="9" key="3">
    <citation type="submission" date="2016-03" db="UniProtKB">
        <authorList>
            <consortium name="EnsemblProtists"/>
        </authorList>
    </citation>
    <scope>IDENTIFICATION</scope>
</reference>
<feature type="transmembrane region" description="Helical" evidence="6">
    <location>
        <begin position="347"/>
        <end position="366"/>
    </location>
</feature>
<feature type="compositionally biased region" description="Basic and acidic residues" evidence="5">
    <location>
        <begin position="87"/>
        <end position="99"/>
    </location>
</feature>
<evidence type="ECO:0000259" key="7">
    <source>
        <dbReference type="Pfam" id="PF00520"/>
    </source>
</evidence>
<dbReference type="RefSeq" id="XP_005828394.1">
    <property type="nucleotide sequence ID" value="XM_005828337.1"/>
</dbReference>
<keyword evidence="3 6" id="KW-1133">Transmembrane helix</keyword>
<dbReference type="GeneID" id="17297987"/>
<name>L1IZS8_GUITC</name>
<keyword evidence="2 6" id="KW-0812">Transmembrane</keyword>
<feature type="transmembrane region" description="Helical" evidence="6">
    <location>
        <begin position="279"/>
        <end position="302"/>
    </location>
</feature>
<feature type="domain" description="Ion transport" evidence="7">
    <location>
        <begin position="278"/>
        <end position="432"/>
    </location>
</feature>
<dbReference type="GO" id="GO:0005248">
    <property type="term" value="F:voltage-gated sodium channel activity"/>
    <property type="evidence" value="ECO:0007669"/>
    <property type="project" value="TreeGrafter"/>
</dbReference>
<dbReference type="Proteomes" id="UP000011087">
    <property type="component" value="Unassembled WGS sequence"/>
</dbReference>
<dbReference type="KEGG" id="gtt:GUITHDRAFT_142096"/>
<dbReference type="InterPro" id="IPR027359">
    <property type="entry name" value="Volt_channel_dom_sf"/>
</dbReference>
<dbReference type="InterPro" id="IPR043203">
    <property type="entry name" value="VGCC_Ca_Na"/>
</dbReference>
<dbReference type="PANTHER" id="PTHR10037:SF62">
    <property type="entry name" value="SODIUM CHANNEL PROTEIN 60E"/>
    <property type="match status" value="1"/>
</dbReference>
<evidence type="ECO:0000313" key="10">
    <source>
        <dbReference type="Proteomes" id="UP000011087"/>
    </source>
</evidence>
<gene>
    <name evidence="8" type="ORF">GUITHDRAFT_142096</name>
</gene>
<evidence type="ECO:0000256" key="1">
    <source>
        <dbReference type="ARBA" id="ARBA00004141"/>
    </source>
</evidence>
<keyword evidence="4 6" id="KW-0472">Membrane</keyword>
<organism evidence="8">
    <name type="scientific">Guillardia theta (strain CCMP2712)</name>
    <name type="common">Cryptophyte</name>
    <dbReference type="NCBI Taxonomy" id="905079"/>
    <lineage>
        <taxon>Eukaryota</taxon>
        <taxon>Cryptophyceae</taxon>
        <taxon>Pyrenomonadales</taxon>
        <taxon>Geminigeraceae</taxon>
        <taxon>Guillardia</taxon>
    </lineage>
</organism>
<keyword evidence="10" id="KW-1185">Reference proteome</keyword>
<evidence type="ECO:0000313" key="9">
    <source>
        <dbReference type="EnsemblProtists" id="EKX41414"/>
    </source>
</evidence>
<dbReference type="PaxDb" id="55529-EKX41414"/>